<evidence type="ECO:0000256" key="7">
    <source>
        <dbReference type="RuleBase" id="RU361202"/>
    </source>
</evidence>
<dbReference type="GO" id="GO:0006995">
    <property type="term" value="P:cellular response to nitrogen starvation"/>
    <property type="evidence" value="ECO:0007669"/>
    <property type="project" value="TreeGrafter"/>
</dbReference>
<accession>A0A9P0A575</accession>
<evidence type="ECO:0000256" key="2">
    <source>
        <dbReference type="ARBA" id="ARBA00006910"/>
    </source>
</evidence>
<feature type="domain" description="Autophagy protein ATG5 alpha-helical bundle region" evidence="9">
    <location>
        <begin position="4"/>
        <end position="59"/>
    </location>
</feature>
<dbReference type="Pfam" id="PF20637">
    <property type="entry name" value="ATG5_HBR"/>
    <property type="match status" value="1"/>
</dbReference>
<dbReference type="GO" id="GO:0007033">
    <property type="term" value="P:vacuole organization"/>
    <property type="evidence" value="ECO:0007669"/>
    <property type="project" value="UniProtKB-ARBA"/>
</dbReference>
<dbReference type="Pfam" id="PF04106">
    <property type="entry name" value="ATG5_UblB"/>
    <property type="match status" value="1"/>
</dbReference>
<name>A0A9P0A575_BEMTA</name>
<evidence type="ECO:0000313" key="11">
    <source>
        <dbReference type="Proteomes" id="UP001152759"/>
    </source>
</evidence>
<keyword evidence="11" id="KW-1185">Reference proteome</keyword>
<sequence length="121" mass="14094">MYQEAVESHFMSSVKEADALKHRGQVISVMQKKDHNQLWLGLQNDKFDQFWAINKKLMEMASGESEFKHIPIRFYCGNNAFIQKLIRPINDDGKRKTLRAVIEDIFPTEYSNCKYHANGKG</sequence>
<feature type="domain" description="Autophagy protein ATG5 UblB" evidence="8">
    <location>
        <begin position="69"/>
        <end position="109"/>
    </location>
</feature>
<evidence type="ECO:0000256" key="3">
    <source>
        <dbReference type="ARBA" id="ARBA00022499"/>
    </source>
</evidence>
<dbReference type="Gene3D" id="1.10.246.190">
    <property type="entry name" value="Autophagy protein Apg5, helix rich domain"/>
    <property type="match status" value="1"/>
</dbReference>
<dbReference type="GO" id="GO:0061908">
    <property type="term" value="C:phagophore"/>
    <property type="evidence" value="ECO:0007669"/>
    <property type="project" value="TreeGrafter"/>
</dbReference>
<dbReference type="GO" id="GO:0000422">
    <property type="term" value="P:autophagy of mitochondrion"/>
    <property type="evidence" value="ECO:0007669"/>
    <property type="project" value="TreeGrafter"/>
</dbReference>
<dbReference type="InterPro" id="IPR048318">
    <property type="entry name" value="ATG5_UblB"/>
</dbReference>
<dbReference type="GO" id="GO:0034045">
    <property type="term" value="C:phagophore assembly site membrane"/>
    <property type="evidence" value="ECO:0007669"/>
    <property type="project" value="UniProtKB-SubCell"/>
</dbReference>
<dbReference type="EMBL" id="OU963863">
    <property type="protein sequence ID" value="CAH0385911.1"/>
    <property type="molecule type" value="Genomic_DNA"/>
</dbReference>
<keyword evidence="3 7" id="KW-1017">Isopeptide bond</keyword>
<evidence type="ECO:0000256" key="4">
    <source>
        <dbReference type="ARBA" id="ARBA00022843"/>
    </source>
</evidence>
<keyword evidence="5 7" id="KW-0072">Autophagy</keyword>
<proteinExistence type="inferred from homology"/>
<keyword evidence="6 7" id="KW-0472">Membrane</keyword>
<comment type="function">
    <text evidence="7">Involved in autophagic vesicle formation.</text>
</comment>
<keyword evidence="4 7" id="KW-0832">Ubl conjugation</keyword>
<dbReference type="FunFam" id="1.10.246.190:FF:000001">
    <property type="entry name" value="Autophagy related 5"/>
    <property type="match status" value="1"/>
</dbReference>
<protein>
    <recommendedName>
        <fullName evidence="7">Autophagy protein 5</fullName>
    </recommendedName>
</protein>
<dbReference type="Proteomes" id="UP001152759">
    <property type="component" value="Chromosome 2"/>
</dbReference>
<organism evidence="10 11">
    <name type="scientific">Bemisia tabaci</name>
    <name type="common">Sweetpotato whitefly</name>
    <name type="synonym">Aleurodes tabaci</name>
    <dbReference type="NCBI Taxonomy" id="7038"/>
    <lineage>
        <taxon>Eukaryota</taxon>
        <taxon>Metazoa</taxon>
        <taxon>Ecdysozoa</taxon>
        <taxon>Arthropoda</taxon>
        <taxon>Hexapoda</taxon>
        <taxon>Insecta</taxon>
        <taxon>Pterygota</taxon>
        <taxon>Neoptera</taxon>
        <taxon>Paraneoptera</taxon>
        <taxon>Hemiptera</taxon>
        <taxon>Sternorrhyncha</taxon>
        <taxon>Aleyrodoidea</taxon>
        <taxon>Aleyrodidae</taxon>
        <taxon>Aleyrodinae</taxon>
        <taxon>Bemisia</taxon>
    </lineage>
</organism>
<evidence type="ECO:0000256" key="1">
    <source>
        <dbReference type="ARBA" id="ARBA00004623"/>
    </source>
</evidence>
<evidence type="ECO:0000259" key="8">
    <source>
        <dbReference type="Pfam" id="PF04106"/>
    </source>
</evidence>
<dbReference type="GO" id="GO:0044233">
    <property type="term" value="C:mitochondria-associated endoplasmic reticulum membrane contact site"/>
    <property type="evidence" value="ECO:0007669"/>
    <property type="project" value="TreeGrafter"/>
</dbReference>
<dbReference type="GO" id="GO:0005776">
    <property type="term" value="C:autophagosome"/>
    <property type="evidence" value="ECO:0007669"/>
    <property type="project" value="TreeGrafter"/>
</dbReference>
<reference evidence="10" key="1">
    <citation type="submission" date="2021-12" db="EMBL/GenBank/DDBJ databases">
        <authorList>
            <person name="King R."/>
        </authorList>
    </citation>
    <scope>NUCLEOTIDE SEQUENCE</scope>
</reference>
<dbReference type="GO" id="GO:0019776">
    <property type="term" value="F:Atg8-family ligase activity"/>
    <property type="evidence" value="ECO:0007669"/>
    <property type="project" value="TreeGrafter"/>
</dbReference>
<comment type="subcellular location">
    <subcellularLocation>
        <location evidence="1 7">Preautophagosomal structure membrane</location>
        <topology evidence="1 7">Peripheral membrane protein</topology>
    </subcellularLocation>
</comment>
<dbReference type="GO" id="GO:0034274">
    <property type="term" value="C:Atg12-Atg5-Atg16 complex"/>
    <property type="evidence" value="ECO:0007669"/>
    <property type="project" value="TreeGrafter"/>
</dbReference>
<dbReference type="InterPro" id="IPR048940">
    <property type="entry name" value="ATG5_HBR"/>
</dbReference>
<gene>
    <name evidence="10" type="ORF">BEMITA_LOCUS5087</name>
</gene>
<comment type="similarity">
    <text evidence="2 7">Belongs to the ATG5 family.</text>
</comment>
<evidence type="ECO:0000256" key="5">
    <source>
        <dbReference type="ARBA" id="ARBA00023006"/>
    </source>
</evidence>
<dbReference type="PANTHER" id="PTHR13040">
    <property type="entry name" value="AUTOPHAGY PROTEIN 5"/>
    <property type="match status" value="1"/>
</dbReference>
<evidence type="ECO:0000256" key="6">
    <source>
        <dbReference type="ARBA" id="ARBA00023136"/>
    </source>
</evidence>
<dbReference type="InterPro" id="IPR007239">
    <property type="entry name" value="Atg5"/>
</dbReference>
<dbReference type="InterPro" id="IPR042526">
    <property type="entry name" value="Atg5_HR"/>
</dbReference>
<evidence type="ECO:0000259" key="9">
    <source>
        <dbReference type="Pfam" id="PF20637"/>
    </source>
</evidence>
<dbReference type="PANTHER" id="PTHR13040:SF2">
    <property type="entry name" value="AUTOPHAGY PROTEIN 5"/>
    <property type="match status" value="1"/>
</dbReference>
<dbReference type="GO" id="GO:0034727">
    <property type="term" value="P:piecemeal microautophagy of the nucleus"/>
    <property type="evidence" value="ECO:0007669"/>
    <property type="project" value="TreeGrafter"/>
</dbReference>
<evidence type="ECO:0000313" key="10">
    <source>
        <dbReference type="EMBL" id="CAH0385911.1"/>
    </source>
</evidence>
<comment type="subunit">
    <text evidence="7">Conjugated with ATG12.</text>
</comment>
<dbReference type="AlphaFoldDB" id="A0A9P0A575"/>